<evidence type="ECO:0000313" key="3">
    <source>
        <dbReference type="EMBL" id="SEB89454.1"/>
    </source>
</evidence>
<feature type="compositionally biased region" description="Low complexity" evidence="2">
    <location>
        <begin position="227"/>
        <end position="246"/>
    </location>
</feature>
<dbReference type="InterPro" id="IPR019734">
    <property type="entry name" value="TPR_rpt"/>
</dbReference>
<sequence length="256" mass="27425">MAKKKQKTARERFTVVVVAILAVLMVLSVLLPSLSSIFMARSQNAASSAQASGGSNTSTTVIKSMAEVDEKYSKLVEQYKTTLASDANNQAALLNLGNGYMSWASVATAFATDDANKAHVTDLYKQSMDAYDKYLALNDSIDVRVRRTMAQYYSGDTDAALAAMEEYTTGAGKEYGPAWAYLGLMYQTAGNTDKAKEAYNSAISFDENNTYGAKTFAQKQLSLLENASSSTSSNASTDNSNATNQSLQGLLNGSSQ</sequence>
<comment type="caution">
    <text evidence="3">The sequence shown here is derived from an EMBL/GenBank/DDBJ whole genome shotgun (WGS) entry which is preliminary data.</text>
</comment>
<dbReference type="InterPro" id="IPR011990">
    <property type="entry name" value="TPR-like_helical_dom_sf"/>
</dbReference>
<evidence type="ECO:0000256" key="1">
    <source>
        <dbReference type="PROSITE-ProRule" id="PRU00339"/>
    </source>
</evidence>
<name>A0AB38A7K2_9ACTN</name>
<evidence type="ECO:0000313" key="4">
    <source>
        <dbReference type="Proteomes" id="UP000183687"/>
    </source>
</evidence>
<dbReference type="RefSeq" id="WP_002564092.1">
    <property type="nucleotide sequence ID" value="NZ_CALJSN010000009.1"/>
</dbReference>
<dbReference type="EMBL" id="FNSH01000001">
    <property type="protein sequence ID" value="SEB89454.1"/>
    <property type="molecule type" value="Genomic_DNA"/>
</dbReference>
<organism evidence="3 4">
    <name type="scientific">Atopobium minutum</name>
    <dbReference type="NCBI Taxonomy" id="1381"/>
    <lineage>
        <taxon>Bacteria</taxon>
        <taxon>Bacillati</taxon>
        <taxon>Actinomycetota</taxon>
        <taxon>Coriobacteriia</taxon>
        <taxon>Coriobacteriales</taxon>
        <taxon>Atopobiaceae</taxon>
        <taxon>Atopobium</taxon>
    </lineage>
</organism>
<dbReference type="PROSITE" id="PS50005">
    <property type="entry name" value="TPR"/>
    <property type="match status" value="1"/>
</dbReference>
<feature type="region of interest" description="Disordered" evidence="2">
    <location>
        <begin position="227"/>
        <end position="256"/>
    </location>
</feature>
<reference evidence="3 4" key="1">
    <citation type="submission" date="2016-10" db="EMBL/GenBank/DDBJ databases">
        <authorList>
            <person name="Varghese N."/>
            <person name="Submissions S."/>
        </authorList>
    </citation>
    <scope>NUCLEOTIDE SEQUENCE [LARGE SCALE GENOMIC DNA]</scope>
    <source>
        <strain evidence="3 4">DSM 20586</strain>
    </source>
</reference>
<proteinExistence type="predicted"/>
<dbReference type="Gene3D" id="1.25.40.10">
    <property type="entry name" value="Tetratricopeptide repeat domain"/>
    <property type="match status" value="1"/>
</dbReference>
<feature type="repeat" description="TPR" evidence="1">
    <location>
        <begin position="176"/>
        <end position="209"/>
    </location>
</feature>
<keyword evidence="1" id="KW-0802">TPR repeat</keyword>
<feature type="compositionally biased region" description="Polar residues" evidence="2">
    <location>
        <begin position="247"/>
        <end position="256"/>
    </location>
</feature>
<dbReference type="SMART" id="SM00028">
    <property type="entry name" value="TPR"/>
    <property type="match status" value="1"/>
</dbReference>
<protein>
    <recommendedName>
        <fullName evidence="5">Tetratricopeptide repeat-containing protein</fullName>
    </recommendedName>
</protein>
<accession>A0AB38A7K2</accession>
<dbReference type="SUPFAM" id="SSF48452">
    <property type="entry name" value="TPR-like"/>
    <property type="match status" value="1"/>
</dbReference>
<gene>
    <name evidence="3" type="ORF">SAMN04489746_1241</name>
</gene>
<evidence type="ECO:0000256" key="2">
    <source>
        <dbReference type="SAM" id="MobiDB-lite"/>
    </source>
</evidence>
<dbReference type="AlphaFoldDB" id="A0AB38A7K2"/>
<dbReference type="Proteomes" id="UP000183687">
    <property type="component" value="Unassembled WGS sequence"/>
</dbReference>
<evidence type="ECO:0008006" key="5">
    <source>
        <dbReference type="Google" id="ProtNLM"/>
    </source>
</evidence>